<dbReference type="EMBL" id="CP015118">
    <property type="protein sequence ID" value="ARN18991.1"/>
    <property type="molecule type" value="Genomic_DNA"/>
</dbReference>
<protein>
    <recommendedName>
        <fullName evidence="1">diguanylate cyclase</fullName>
        <ecNumber evidence="1">2.7.7.65</ecNumber>
    </recommendedName>
</protein>
<dbReference type="STRING" id="946333.A4W93_03135"/>
<evidence type="ECO:0000256" key="1">
    <source>
        <dbReference type="ARBA" id="ARBA00012528"/>
    </source>
</evidence>
<evidence type="ECO:0000313" key="4">
    <source>
        <dbReference type="Proteomes" id="UP000193427"/>
    </source>
</evidence>
<organism evidence="3 4">
    <name type="scientific">Piscinibacter gummiphilus</name>
    <dbReference type="NCBI Taxonomy" id="946333"/>
    <lineage>
        <taxon>Bacteria</taxon>
        <taxon>Pseudomonadati</taxon>
        <taxon>Pseudomonadota</taxon>
        <taxon>Betaproteobacteria</taxon>
        <taxon>Burkholderiales</taxon>
        <taxon>Sphaerotilaceae</taxon>
        <taxon>Piscinibacter</taxon>
    </lineage>
</organism>
<keyword evidence="4" id="KW-1185">Reference proteome</keyword>
<dbReference type="Gene3D" id="3.30.70.270">
    <property type="match status" value="1"/>
</dbReference>
<sequence length="380" mass="41398">MSAIASARARDDEDDESQPLTAAARAQRQRQCLRMLGVVLASYTLDTLLLLGFARFGAIDGFAPWAYAGAGAVACGVFWVLLRSGKSEGLADPFLVVPQMLVHSAIHLAFVMWVPAVGVPLLMMLLVINAFGAMRVSRMAVLSTSALIAIGVAGVLAWGGLNVALPTGNLGQRVVSAAWFALVLARVTLLDLYGLQLRDVLMQRNAKLKAKFEKMHRRATRDGLTGTLSRRSVMELLDQQHRKFELTGQSFSIVLLDIDHFKQVNDRFGHPVGDEVLRAFSRRASAEMRTSDRLGRYGGEEFLAVLTATEDESSAHIAAERVRDGVAKHAWNRLHPDLKVTVSLGVAVCRPEETVEELLARADAALYAAKHAGRDCVRMG</sequence>
<evidence type="ECO:0000256" key="2">
    <source>
        <dbReference type="ARBA" id="ARBA00034247"/>
    </source>
</evidence>
<dbReference type="InterPro" id="IPR000160">
    <property type="entry name" value="GGDEF_dom"/>
</dbReference>
<accession>A0A1W6L3V1</accession>
<gene>
    <name evidence="3" type="ORF">A4W93_03135</name>
</gene>
<dbReference type="PROSITE" id="PS50887">
    <property type="entry name" value="GGDEF"/>
    <property type="match status" value="1"/>
</dbReference>
<dbReference type="GO" id="GO:1902201">
    <property type="term" value="P:negative regulation of bacterial-type flagellum-dependent cell motility"/>
    <property type="evidence" value="ECO:0007669"/>
    <property type="project" value="TreeGrafter"/>
</dbReference>
<dbReference type="OrthoDB" id="9813903at2"/>
<dbReference type="InterPro" id="IPR029787">
    <property type="entry name" value="Nucleotide_cyclase"/>
</dbReference>
<dbReference type="GO" id="GO:0052621">
    <property type="term" value="F:diguanylate cyclase activity"/>
    <property type="evidence" value="ECO:0007669"/>
    <property type="project" value="UniProtKB-EC"/>
</dbReference>
<dbReference type="PANTHER" id="PTHR45138:SF9">
    <property type="entry name" value="DIGUANYLATE CYCLASE DGCM-RELATED"/>
    <property type="match status" value="1"/>
</dbReference>
<name>A0A1W6L3V1_9BURK</name>
<dbReference type="GO" id="GO:0005886">
    <property type="term" value="C:plasma membrane"/>
    <property type="evidence" value="ECO:0007669"/>
    <property type="project" value="TreeGrafter"/>
</dbReference>
<dbReference type="InterPro" id="IPR043128">
    <property type="entry name" value="Rev_trsase/Diguanyl_cyclase"/>
</dbReference>
<dbReference type="Proteomes" id="UP000193427">
    <property type="component" value="Chromosome"/>
</dbReference>
<dbReference type="InterPro" id="IPR050469">
    <property type="entry name" value="Diguanylate_Cyclase"/>
</dbReference>
<dbReference type="GO" id="GO:0043709">
    <property type="term" value="P:cell adhesion involved in single-species biofilm formation"/>
    <property type="evidence" value="ECO:0007669"/>
    <property type="project" value="TreeGrafter"/>
</dbReference>
<dbReference type="AlphaFoldDB" id="A0A1W6L3V1"/>
<dbReference type="Pfam" id="PF00990">
    <property type="entry name" value="GGDEF"/>
    <property type="match status" value="1"/>
</dbReference>
<proteinExistence type="predicted"/>
<dbReference type="PANTHER" id="PTHR45138">
    <property type="entry name" value="REGULATORY COMPONENTS OF SENSORY TRANSDUCTION SYSTEM"/>
    <property type="match status" value="1"/>
</dbReference>
<dbReference type="SMART" id="SM00267">
    <property type="entry name" value="GGDEF"/>
    <property type="match status" value="1"/>
</dbReference>
<dbReference type="EC" id="2.7.7.65" evidence="1"/>
<dbReference type="FunFam" id="3.30.70.270:FF:000001">
    <property type="entry name" value="Diguanylate cyclase domain protein"/>
    <property type="match status" value="1"/>
</dbReference>
<comment type="catalytic activity">
    <reaction evidence="2">
        <text>2 GTP = 3',3'-c-di-GMP + 2 diphosphate</text>
        <dbReference type="Rhea" id="RHEA:24898"/>
        <dbReference type="ChEBI" id="CHEBI:33019"/>
        <dbReference type="ChEBI" id="CHEBI:37565"/>
        <dbReference type="ChEBI" id="CHEBI:58805"/>
        <dbReference type="EC" id="2.7.7.65"/>
    </reaction>
</comment>
<dbReference type="NCBIfam" id="TIGR00254">
    <property type="entry name" value="GGDEF"/>
    <property type="match status" value="1"/>
</dbReference>
<evidence type="ECO:0000313" key="3">
    <source>
        <dbReference type="EMBL" id="ARN18991.1"/>
    </source>
</evidence>
<dbReference type="KEGG" id="rgu:A4W93_03135"/>
<dbReference type="RefSeq" id="WP_085749228.1">
    <property type="nucleotide sequence ID" value="NZ_BSPR01000002.1"/>
</dbReference>
<dbReference type="CDD" id="cd01949">
    <property type="entry name" value="GGDEF"/>
    <property type="match status" value="1"/>
</dbReference>
<reference evidence="3 4" key="1">
    <citation type="submission" date="2016-04" db="EMBL/GenBank/DDBJ databases">
        <title>Complete genome sequence of natural rubber-degrading, novel Gram-negative bacterium, Rhizobacter gummiphilus strain NS21.</title>
        <authorList>
            <person name="Tabata M."/>
            <person name="Kasai D."/>
            <person name="Fukuda M."/>
        </authorList>
    </citation>
    <scope>NUCLEOTIDE SEQUENCE [LARGE SCALE GENOMIC DNA]</scope>
    <source>
        <strain evidence="3 4">NS21</strain>
    </source>
</reference>
<dbReference type="SUPFAM" id="SSF55073">
    <property type="entry name" value="Nucleotide cyclase"/>
    <property type="match status" value="1"/>
</dbReference>